<dbReference type="SUPFAM" id="SSF47413">
    <property type="entry name" value="lambda repressor-like DNA-binding domains"/>
    <property type="match status" value="1"/>
</dbReference>
<dbReference type="SMART" id="SM00354">
    <property type="entry name" value="HTH_LACI"/>
    <property type="match status" value="1"/>
</dbReference>
<keyword evidence="3" id="KW-0804">Transcription</keyword>
<dbReference type="CDD" id="cd06267">
    <property type="entry name" value="PBP1_LacI_sugar_binding-like"/>
    <property type="match status" value="1"/>
</dbReference>
<dbReference type="GO" id="GO:0003677">
    <property type="term" value="F:DNA binding"/>
    <property type="evidence" value="ECO:0007669"/>
    <property type="project" value="UniProtKB-KW"/>
</dbReference>
<comment type="caution">
    <text evidence="5">The sequence shown here is derived from an EMBL/GenBank/DDBJ whole genome shotgun (WGS) entry which is preliminary data.</text>
</comment>
<dbReference type="Pfam" id="PF00356">
    <property type="entry name" value="LacI"/>
    <property type="match status" value="1"/>
</dbReference>
<evidence type="ECO:0000313" key="6">
    <source>
        <dbReference type="Proteomes" id="UP001291912"/>
    </source>
</evidence>
<dbReference type="PANTHER" id="PTHR30146:SF109">
    <property type="entry name" value="HTH-TYPE TRANSCRIPTIONAL REGULATOR GALS"/>
    <property type="match status" value="1"/>
</dbReference>
<dbReference type="Proteomes" id="UP001291912">
    <property type="component" value="Unassembled WGS sequence"/>
</dbReference>
<keyword evidence="2 5" id="KW-0238">DNA-binding</keyword>
<dbReference type="RefSeq" id="WP_194423858.1">
    <property type="nucleotide sequence ID" value="NZ_BAAAPT010000001.1"/>
</dbReference>
<evidence type="ECO:0000313" key="5">
    <source>
        <dbReference type="EMBL" id="MDZ8161215.1"/>
    </source>
</evidence>
<keyword evidence="6" id="KW-1185">Reference proteome</keyword>
<dbReference type="SUPFAM" id="SSF53822">
    <property type="entry name" value="Periplasmic binding protein-like I"/>
    <property type="match status" value="1"/>
</dbReference>
<dbReference type="InterPro" id="IPR000843">
    <property type="entry name" value="HTH_LacI"/>
</dbReference>
<protein>
    <submittedName>
        <fullName evidence="5">LacI family DNA-binding transcriptional regulator</fullName>
    </submittedName>
</protein>
<accession>A0ABU5N581</accession>
<dbReference type="PROSITE" id="PS50932">
    <property type="entry name" value="HTH_LACI_2"/>
    <property type="match status" value="1"/>
</dbReference>
<evidence type="ECO:0000256" key="3">
    <source>
        <dbReference type="ARBA" id="ARBA00023163"/>
    </source>
</evidence>
<name>A0ABU5N581_9MICO</name>
<dbReference type="Gene3D" id="1.10.260.40">
    <property type="entry name" value="lambda repressor-like DNA-binding domains"/>
    <property type="match status" value="1"/>
</dbReference>
<gene>
    <name evidence="5" type="ORF">R2Q92_05150</name>
</gene>
<evidence type="ECO:0000259" key="4">
    <source>
        <dbReference type="PROSITE" id="PS50932"/>
    </source>
</evidence>
<evidence type="ECO:0000256" key="1">
    <source>
        <dbReference type="ARBA" id="ARBA00023015"/>
    </source>
</evidence>
<dbReference type="InterPro" id="IPR028082">
    <property type="entry name" value="Peripla_BP_I"/>
</dbReference>
<sequence>MAISRPTVYDVAERAGVSIATVSFAFRRPDKVRAETREVVLKAAHEIGYVPSGSARNLARGRTGVLGLHLFDLLLDVAPGTQAAEEGVTDLSALDLGAPLVEWDAAEDARASEPKVFPLYVDEVQRGFVLECRRNTTGVLLRRGGTGSNEIAETAGQVDGLAVLPGHAGFAPAEALNASVPVVMVSSGGGPGHHVLADNAGGVRSLVDHLVTVHAARSLGWVGAADGWDPRRRRDAFDDAVSTYEGVRGEVVDPVDVGLDPVFTTLLERAEAGTLPDALVCATDQTALAAIDVLRERGIEAPRDILIAGFDGIQATRTCSPTLTTVRQPMELMGRLAAHLLLTDPGDGSVAPRTVTVAVALQLGASCGCG</sequence>
<dbReference type="InterPro" id="IPR010982">
    <property type="entry name" value="Lambda_DNA-bd_dom_sf"/>
</dbReference>
<dbReference type="Gene3D" id="3.40.50.2300">
    <property type="match status" value="2"/>
</dbReference>
<keyword evidence="1" id="KW-0805">Transcription regulation</keyword>
<feature type="domain" description="HTH lacI-type" evidence="4">
    <location>
        <begin position="6"/>
        <end position="60"/>
    </location>
</feature>
<dbReference type="EMBL" id="JAWJYN010000001">
    <property type="protein sequence ID" value="MDZ8161215.1"/>
    <property type="molecule type" value="Genomic_DNA"/>
</dbReference>
<proteinExistence type="predicted"/>
<dbReference type="InterPro" id="IPR046335">
    <property type="entry name" value="LacI/GalR-like_sensor"/>
</dbReference>
<dbReference type="CDD" id="cd01392">
    <property type="entry name" value="HTH_LacI"/>
    <property type="match status" value="1"/>
</dbReference>
<dbReference type="Pfam" id="PF13377">
    <property type="entry name" value="Peripla_BP_3"/>
    <property type="match status" value="1"/>
</dbReference>
<evidence type="ECO:0000256" key="2">
    <source>
        <dbReference type="ARBA" id="ARBA00023125"/>
    </source>
</evidence>
<reference evidence="5 6" key="1">
    <citation type="submission" date="2023-10" db="EMBL/GenBank/DDBJ databases">
        <title>Microbacterium xanthum sp. nov., isolated from seaweed.</title>
        <authorList>
            <person name="Lee S.D."/>
        </authorList>
    </citation>
    <scope>NUCLEOTIDE SEQUENCE [LARGE SCALE GENOMIC DNA]</scope>
    <source>
        <strain evidence="5 6">KCTC 19124</strain>
    </source>
</reference>
<dbReference type="PANTHER" id="PTHR30146">
    <property type="entry name" value="LACI-RELATED TRANSCRIPTIONAL REPRESSOR"/>
    <property type="match status" value="1"/>
</dbReference>
<organism evidence="5 6">
    <name type="scientific">Microbacterium aquimaris</name>
    <dbReference type="NCBI Taxonomy" id="459816"/>
    <lineage>
        <taxon>Bacteria</taxon>
        <taxon>Bacillati</taxon>
        <taxon>Actinomycetota</taxon>
        <taxon>Actinomycetes</taxon>
        <taxon>Micrococcales</taxon>
        <taxon>Microbacteriaceae</taxon>
        <taxon>Microbacterium</taxon>
    </lineage>
</organism>